<dbReference type="Proteomes" id="UP000815677">
    <property type="component" value="Unassembled WGS sequence"/>
</dbReference>
<evidence type="ECO:0000313" key="5">
    <source>
        <dbReference type="Proteomes" id="UP000815677"/>
    </source>
</evidence>
<feature type="region of interest" description="Disordered" evidence="1">
    <location>
        <begin position="139"/>
        <end position="201"/>
    </location>
</feature>
<evidence type="ECO:0000256" key="3">
    <source>
        <dbReference type="SAM" id="SignalP"/>
    </source>
</evidence>
<keyword evidence="3" id="KW-0732">Signal</keyword>
<feature type="compositionally biased region" description="Low complexity" evidence="1">
    <location>
        <begin position="46"/>
        <end position="60"/>
    </location>
</feature>
<organism evidence="4 5">
    <name type="scientific">Mycena chlorophos</name>
    <name type="common">Agaric fungus</name>
    <name type="synonym">Agaricus chlorophos</name>
    <dbReference type="NCBI Taxonomy" id="658473"/>
    <lineage>
        <taxon>Eukaryota</taxon>
        <taxon>Fungi</taxon>
        <taxon>Dikarya</taxon>
        <taxon>Basidiomycota</taxon>
        <taxon>Agaricomycotina</taxon>
        <taxon>Agaricomycetes</taxon>
        <taxon>Agaricomycetidae</taxon>
        <taxon>Agaricales</taxon>
        <taxon>Marasmiineae</taxon>
        <taxon>Mycenaceae</taxon>
        <taxon>Mycena</taxon>
    </lineage>
</organism>
<protein>
    <submittedName>
        <fullName evidence="4">Uncharacterized protein</fullName>
    </submittedName>
</protein>
<keyword evidence="5" id="KW-1185">Reference proteome</keyword>
<feature type="compositionally biased region" description="Polar residues" evidence="1">
    <location>
        <begin position="139"/>
        <end position="155"/>
    </location>
</feature>
<proteinExistence type="predicted"/>
<dbReference type="EMBL" id="DF842776">
    <property type="protein sequence ID" value="GAT46787.1"/>
    <property type="molecule type" value="Genomic_DNA"/>
</dbReference>
<sequence>MGKMFLPFLASASAAPAASQSTNEDASADPFEDGSGLSDWSASDNEAALPSAVEAPAAAVSKRKAPPATDRRTRAQTKKQGLECVFFFLRFGPEIDRVSRDQSTTTQAPATPEKSTPFAVLNTTGYEGSTLASIPTVPSTSAVIGTEPGDSQTRLNVKVSPSSSATLESSSPLPTSSPVPGSSLSQAISPGSSLSQTTSSPATLQGLDLSGLGDDAVEFLQMYMAFKKRKTDSGSVVIGPSSPAVSAAREPVTPATPSPAPRAPKSKRSSASSISKNKMPLAFSSPSSTQTEHVHSRTTQPDADSHPGQVCLRVVADDLPVNCEVNAITLDIQPEELRGYYAGLPHLRKGLFESWSQQPGGNPRLAFIESSITNLNGSLFQEALEYADEGDAVNPATASPVVVTAMSNVAEARFKFYRSGSFALFVSPVLVFESFLVNAKMTGTSRLQKMITASLFAVDFDRVAGFFCTVTGQPSLHLQMARNIIEYATLMQSKDKGKKRSFDPSAFAASSSSSSSSSSSLNDALPFDAVVPVFDGRHTAVAFKDLLPDPSGHLPRLAGEVAAGSLAVVAYHAVHFEANKGPSISFNIRDVSLKRWRCIRRIKPKFLSGRKLRSRSTHVMCLSVPKCPHYPLFPFLLALTNHLSCSQATLDPAPNAQLASLMSNPVPVEVHAHIGDSLSVFDLCAYAQTSRNAYEALPITLSNRATRLYCRFIPRQLLIAFLGALGTAGGGVVGSNALAFAHPPLGLWQPNDLNIIIPIAGLSALTAVLESAGYAGTCMKSYTPVVLPNDAAATPLAAFELDSEWHDRSLRFTNASDQVITVTYTKDETIMRAIFSAETTLGTSVLTPRAFIIAHPRLLARKEVVFRDGTITNFDPVFHRPLDPATLASRSLMAVHPWPVNRSGPCQGPCLSEPRRVRSGRGFAVLRMSRSDVPDILGTDALGHFASSAYGLVAVWAATENPSCRCILLKAPTLRTALDLDVSYRHLNDDYVHRHIVLRSAAIRARQPPYALVFEGLYLPALSDSDAIWVPVPLDDHATEYAHLDDLRTHDWIALCEDTTDTVFARPGLFTGAVTIASANPFMSTYALELGSDSYTMVVLFDSKPSPGPGNANIHSDSCMCTVRFNGDALALFFPNKTLNSVQSGPSPCHPMRIDVDIELIYRTIHTYAQFFCWD</sequence>
<reference evidence="4" key="1">
    <citation type="submission" date="2014-09" db="EMBL/GenBank/DDBJ databases">
        <title>Genome sequence of the luminous mushroom Mycena chlorophos for searching fungal bioluminescence genes.</title>
        <authorList>
            <person name="Tanaka Y."/>
            <person name="Kasuga D."/>
            <person name="Oba Y."/>
            <person name="Hase S."/>
            <person name="Sato K."/>
            <person name="Oba Y."/>
            <person name="Sakakibara Y."/>
        </authorList>
    </citation>
    <scope>NUCLEOTIDE SEQUENCE</scope>
</reference>
<keyword evidence="2" id="KW-0812">Transmembrane</keyword>
<feature type="compositionally biased region" description="Low complexity" evidence="1">
    <location>
        <begin position="160"/>
        <end position="201"/>
    </location>
</feature>
<keyword evidence="2" id="KW-1133">Transmembrane helix</keyword>
<gene>
    <name evidence="4" type="ORF">MCHLO_04286</name>
</gene>
<feature type="region of interest" description="Disordered" evidence="1">
    <location>
        <begin position="231"/>
        <end position="306"/>
    </location>
</feature>
<name>A0ABQ0L6N1_MYCCL</name>
<feature type="region of interest" description="Disordered" evidence="1">
    <location>
        <begin position="98"/>
        <end position="120"/>
    </location>
</feature>
<feature type="chain" id="PRO_5047399179" evidence="3">
    <location>
        <begin position="20"/>
        <end position="1175"/>
    </location>
</feature>
<feature type="transmembrane region" description="Helical" evidence="2">
    <location>
        <begin position="753"/>
        <end position="772"/>
    </location>
</feature>
<keyword evidence="2" id="KW-0472">Membrane</keyword>
<evidence type="ECO:0000256" key="2">
    <source>
        <dbReference type="SAM" id="Phobius"/>
    </source>
</evidence>
<feature type="region of interest" description="Disordered" evidence="1">
    <location>
        <begin position="13"/>
        <end position="77"/>
    </location>
</feature>
<feature type="transmembrane region" description="Helical" evidence="2">
    <location>
        <begin position="717"/>
        <end position="741"/>
    </location>
</feature>
<accession>A0ABQ0L6N1</accession>
<feature type="signal peptide" evidence="3">
    <location>
        <begin position="1"/>
        <end position="19"/>
    </location>
</feature>
<evidence type="ECO:0000313" key="4">
    <source>
        <dbReference type="EMBL" id="GAT46787.1"/>
    </source>
</evidence>
<evidence type="ECO:0000256" key="1">
    <source>
        <dbReference type="SAM" id="MobiDB-lite"/>
    </source>
</evidence>
<feature type="compositionally biased region" description="Polar residues" evidence="1">
    <location>
        <begin position="284"/>
        <end position="302"/>
    </location>
</feature>